<evidence type="ECO:0000313" key="3">
    <source>
        <dbReference type="Ensembl" id="ENSSPUP00000003306.1"/>
    </source>
</evidence>
<keyword evidence="4" id="KW-1185">Reference proteome</keyword>
<evidence type="ECO:0000259" key="2">
    <source>
        <dbReference type="PROSITE" id="PS50011"/>
    </source>
</evidence>
<dbReference type="SUPFAM" id="SSF56112">
    <property type="entry name" value="Protein kinase-like (PK-like)"/>
    <property type="match status" value="1"/>
</dbReference>
<keyword evidence="1" id="KW-0732">Signal</keyword>
<reference evidence="3" key="2">
    <citation type="submission" date="2025-09" db="UniProtKB">
        <authorList>
            <consortium name="Ensembl"/>
        </authorList>
    </citation>
    <scope>IDENTIFICATION</scope>
</reference>
<dbReference type="InterPro" id="IPR050235">
    <property type="entry name" value="CK1_Ser-Thr_kinase"/>
</dbReference>
<dbReference type="PROSITE" id="PS00109">
    <property type="entry name" value="PROTEIN_KINASE_TYR"/>
    <property type="match status" value="1"/>
</dbReference>
<organism evidence="3 4">
    <name type="scientific">Sphenodon punctatus</name>
    <name type="common">Tuatara</name>
    <name type="synonym">Hatteria punctata</name>
    <dbReference type="NCBI Taxonomy" id="8508"/>
    <lineage>
        <taxon>Eukaryota</taxon>
        <taxon>Metazoa</taxon>
        <taxon>Chordata</taxon>
        <taxon>Craniata</taxon>
        <taxon>Vertebrata</taxon>
        <taxon>Euteleostomi</taxon>
        <taxon>Lepidosauria</taxon>
        <taxon>Sphenodontia</taxon>
        <taxon>Sphenodontidae</taxon>
        <taxon>Sphenodon</taxon>
    </lineage>
</organism>
<dbReference type="InterPro" id="IPR000719">
    <property type="entry name" value="Prot_kinase_dom"/>
</dbReference>
<name>A0A8D0GC97_SPHPU</name>
<feature type="signal peptide" evidence="1">
    <location>
        <begin position="1"/>
        <end position="16"/>
    </location>
</feature>
<reference evidence="3" key="1">
    <citation type="submission" date="2025-08" db="UniProtKB">
        <authorList>
            <consortium name="Ensembl"/>
        </authorList>
    </citation>
    <scope>IDENTIFICATION</scope>
</reference>
<dbReference type="GO" id="GO:0004672">
    <property type="term" value="F:protein kinase activity"/>
    <property type="evidence" value="ECO:0007669"/>
    <property type="project" value="InterPro"/>
</dbReference>
<dbReference type="InterPro" id="IPR011009">
    <property type="entry name" value="Kinase-like_dom_sf"/>
</dbReference>
<accession>A0A8D0GC97</accession>
<dbReference type="InterPro" id="IPR008266">
    <property type="entry name" value="Tyr_kinase_AS"/>
</dbReference>
<dbReference type="AlphaFoldDB" id="A0A8D0GC97"/>
<protein>
    <recommendedName>
        <fullName evidence="2">Protein kinase domain-containing protein</fullName>
    </recommendedName>
</protein>
<dbReference type="GeneTree" id="ENSGT00940000158111"/>
<sequence>MSWCFVLQCVAQPLLSSPIPLRGWHLMPISLSLVSPPPVDRWKKLHSVPLLGIPNCIGFGLHGSHYRFLVFSDLGRSLQSILDDGTNLLTEKAAFQIAIRLVDALEYIHGNEYVHGDITAENIYVNPADLAEVTLAGYSYAFRYSPGGEHVAYREGSRTPHEGTIEFISLDSHKGVGLSCRSDLESLGYCLVKWLCGFLPWTEELGDGRPVAWHNPAARIYMHIKLKINNL</sequence>
<dbReference type="GO" id="GO:0005524">
    <property type="term" value="F:ATP binding"/>
    <property type="evidence" value="ECO:0007669"/>
    <property type="project" value="InterPro"/>
</dbReference>
<feature type="domain" description="Protein kinase" evidence="2">
    <location>
        <begin position="1"/>
        <end position="231"/>
    </location>
</feature>
<proteinExistence type="predicted"/>
<dbReference type="PANTHER" id="PTHR11909">
    <property type="entry name" value="CASEIN KINASE-RELATED"/>
    <property type="match status" value="1"/>
</dbReference>
<dbReference type="Ensembl" id="ENSSPUT00000003507.1">
    <property type="protein sequence ID" value="ENSSPUP00000003306.1"/>
    <property type="gene ID" value="ENSSPUG00000002501.1"/>
</dbReference>
<dbReference type="Pfam" id="PF00069">
    <property type="entry name" value="Pkinase"/>
    <property type="match status" value="1"/>
</dbReference>
<dbReference type="Gene3D" id="1.10.510.10">
    <property type="entry name" value="Transferase(Phosphotransferase) domain 1"/>
    <property type="match status" value="1"/>
</dbReference>
<evidence type="ECO:0000256" key="1">
    <source>
        <dbReference type="SAM" id="SignalP"/>
    </source>
</evidence>
<feature type="chain" id="PRO_5034669672" description="Protein kinase domain-containing protein" evidence="1">
    <location>
        <begin position="17"/>
        <end position="231"/>
    </location>
</feature>
<evidence type="ECO:0000313" key="4">
    <source>
        <dbReference type="Proteomes" id="UP000694392"/>
    </source>
</evidence>
<dbReference type="Proteomes" id="UP000694392">
    <property type="component" value="Unplaced"/>
</dbReference>
<dbReference type="PROSITE" id="PS50011">
    <property type="entry name" value="PROTEIN_KINASE_DOM"/>
    <property type="match status" value="1"/>
</dbReference>